<name>A0ABU3DBZ3_9RHOB</name>
<protein>
    <submittedName>
        <fullName evidence="1">DUF1289 domain-containing protein</fullName>
    </submittedName>
</protein>
<gene>
    <name evidence="1" type="ORF">RM543_00950</name>
</gene>
<dbReference type="Pfam" id="PF06945">
    <property type="entry name" value="DUF1289"/>
    <property type="match status" value="1"/>
</dbReference>
<dbReference type="Proteomes" id="UP001265259">
    <property type="component" value="Unassembled WGS sequence"/>
</dbReference>
<dbReference type="EMBL" id="JAVRHL010000001">
    <property type="protein sequence ID" value="MDT0681235.1"/>
    <property type="molecule type" value="Genomic_DNA"/>
</dbReference>
<dbReference type="RefSeq" id="WP_311688760.1">
    <property type="nucleotide sequence ID" value="NZ_JAVRHL010000001.1"/>
</dbReference>
<accession>A0ABU3DBZ3</accession>
<organism evidence="1 2">
    <name type="scientific">Tropicimonas omnivorans</name>
    <dbReference type="NCBI Taxonomy" id="3075590"/>
    <lineage>
        <taxon>Bacteria</taxon>
        <taxon>Pseudomonadati</taxon>
        <taxon>Pseudomonadota</taxon>
        <taxon>Alphaproteobacteria</taxon>
        <taxon>Rhodobacterales</taxon>
        <taxon>Roseobacteraceae</taxon>
        <taxon>Tropicimonas</taxon>
    </lineage>
</organism>
<evidence type="ECO:0000313" key="1">
    <source>
        <dbReference type="EMBL" id="MDT0681235.1"/>
    </source>
</evidence>
<keyword evidence="2" id="KW-1185">Reference proteome</keyword>
<dbReference type="InterPro" id="IPR010710">
    <property type="entry name" value="DUF1289"/>
</dbReference>
<sequence length="83" mass="9483">MPKKMPSPCIGVCKFRREGHCIGCSMTKTQKKMYKTLKKPAFQRAFVDFLIHQQAAMGRFTHWAPAYLRKCRKKGAVPPAALE</sequence>
<evidence type="ECO:0000313" key="2">
    <source>
        <dbReference type="Proteomes" id="UP001265259"/>
    </source>
</evidence>
<comment type="caution">
    <text evidence="1">The sequence shown here is derived from an EMBL/GenBank/DDBJ whole genome shotgun (WGS) entry which is preliminary data.</text>
</comment>
<proteinExistence type="predicted"/>
<reference evidence="1 2" key="1">
    <citation type="submission" date="2023-09" db="EMBL/GenBank/DDBJ databases">
        <authorList>
            <person name="Rey-Velasco X."/>
        </authorList>
    </citation>
    <scope>NUCLEOTIDE SEQUENCE [LARGE SCALE GENOMIC DNA]</scope>
    <source>
        <strain evidence="1 2">F158</strain>
    </source>
</reference>